<dbReference type="Pfam" id="PF01451">
    <property type="entry name" value="LMWPc"/>
    <property type="match status" value="1"/>
</dbReference>
<gene>
    <name evidence="3" type="ordered locus">Marky_1104</name>
</gene>
<keyword evidence="4" id="KW-1185">Reference proteome</keyword>
<dbReference type="PANTHER" id="PTHR43428:SF1">
    <property type="entry name" value="ARSENATE REDUCTASE"/>
    <property type="match status" value="1"/>
</dbReference>
<dbReference type="eggNOG" id="COG0394">
    <property type="taxonomic scope" value="Bacteria"/>
</dbReference>
<dbReference type="SMART" id="SM00226">
    <property type="entry name" value="LMWPc"/>
    <property type="match status" value="1"/>
</dbReference>
<dbReference type="HOGENOM" id="CLU_071415_3_2_0"/>
<dbReference type="AlphaFoldDB" id="F2NP45"/>
<organism evidence="3 4">
    <name type="scientific">Marinithermus hydrothermalis (strain DSM 14884 / JCM 11576 / T1)</name>
    <dbReference type="NCBI Taxonomy" id="869210"/>
    <lineage>
        <taxon>Bacteria</taxon>
        <taxon>Thermotogati</taxon>
        <taxon>Deinococcota</taxon>
        <taxon>Deinococci</taxon>
        <taxon>Thermales</taxon>
        <taxon>Thermaceae</taxon>
        <taxon>Marinithermus</taxon>
    </lineage>
</organism>
<evidence type="ECO:0000259" key="2">
    <source>
        <dbReference type="SMART" id="SM00226"/>
    </source>
</evidence>
<evidence type="ECO:0000256" key="1">
    <source>
        <dbReference type="ARBA" id="ARBA00022849"/>
    </source>
</evidence>
<dbReference type="EMBL" id="CP002630">
    <property type="protein sequence ID" value="AEB11846.1"/>
    <property type="molecule type" value="Genomic_DNA"/>
</dbReference>
<dbReference type="CDD" id="cd16345">
    <property type="entry name" value="LMWP_ArsC"/>
    <property type="match status" value="1"/>
</dbReference>
<dbReference type="InterPro" id="IPR023485">
    <property type="entry name" value="Ptyr_pPase"/>
</dbReference>
<reference evidence="3 4" key="1">
    <citation type="journal article" date="2012" name="Stand. Genomic Sci.">
        <title>Complete genome sequence of the aerobic, heterotroph Marinithermus hydrothermalis type strain (T1(T)) from a deep-sea hydrothermal vent chimney.</title>
        <authorList>
            <person name="Copeland A."/>
            <person name="Gu W."/>
            <person name="Yasawong M."/>
            <person name="Lapidus A."/>
            <person name="Lucas S."/>
            <person name="Deshpande S."/>
            <person name="Pagani I."/>
            <person name="Tapia R."/>
            <person name="Cheng J.F."/>
            <person name="Goodwin L.A."/>
            <person name="Pitluck S."/>
            <person name="Liolios K."/>
            <person name="Ivanova N."/>
            <person name="Mavromatis K."/>
            <person name="Mikhailova N."/>
            <person name="Pati A."/>
            <person name="Chen A."/>
            <person name="Palaniappan K."/>
            <person name="Land M."/>
            <person name="Pan C."/>
            <person name="Brambilla E.M."/>
            <person name="Rohde M."/>
            <person name="Tindall B.J."/>
            <person name="Sikorski J."/>
            <person name="Goker M."/>
            <person name="Detter J.C."/>
            <person name="Bristow J."/>
            <person name="Eisen J.A."/>
            <person name="Markowitz V."/>
            <person name="Hugenholtz P."/>
            <person name="Kyrpides N.C."/>
            <person name="Klenk H.P."/>
            <person name="Woyke T."/>
        </authorList>
    </citation>
    <scope>NUCLEOTIDE SEQUENCE [LARGE SCALE GENOMIC DNA]</scope>
    <source>
        <strain evidence="4">DSM 14884 / JCM 11576 / T1</strain>
    </source>
</reference>
<protein>
    <submittedName>
        <fullName evidence="3">Protein tyrosine phosphatase</fullName>
    </submittedName>
</protein>
<dbReference type="GO" id="GO:0046685">
    <property type="term" value="P:response to arsenic-containing substance"/>
    <property type="evidence" value="ECO:0007669"/>
    <property type="project" value="UniProtKB-KW"/>
</dbReference>
<accession>F2NP45</accession>
<dbReference type="Proteomes" id="UP000007030">
    <property type="component" value="Chromosome"/>
</dbReference>
<proteinExistence type="predicted"/>
<dbReference type="PANTHER" id="PTHR43428">
    <property type="entry name" value="ARSENATE REDUCTASE"/>
    <property type="match status" value="1"/>
</dbReference>
<sequence>MRILVLCTHNSARSQMAEGWLRYHAQQAGLALEVWSAGTQATRVKEEARTVMAEVGIDLTGHTSKTLHEVPDPWNFDLVLTVCDAAAEACPAYPARTRRRHVPFPDPSGQDLEAWRRVRDALGRASQALIAALKAGQVPEAAELERAAYGGANAPH</sequence>
<evidence type="ECO:0000313" key="4">
    <source>
        <dbReference type="Proteomes" id="UP000007030"/>
    </source>
</evidence>
<dbReference type="KEGG" id="mhd:Marky_1104"/>
<feature type="domain" description="Phosphotyrosine protein phosphatase I" evidence="2">
    <location>
        <begin position="1"/>
        <end position="132"/>
    </location>
</feature>
<dbReference type="STRING" id="869210.Marky_1104"/>
<dbReference type="Gene3D" id="3.40.50.2300">
    <property type="match status" value="1"/>
</dbReference>
<evidence type="ECO:0000313" key="3">
    <source>
        <dbReference type="EMBL" id="AEB11846.1"/>
    </source>
</evidence>
<dbReference type="SUPFAM" id="SSF52788">
    <property type="entry name" value="Phosphotyrosine protein phosphatases I"/>
    <property type="match status" value="1"/>
</dbReference>
<keyword evidence="1" id="KW-0059">Arsenical resistance</keyword>
<name>F2NP45_MARHT</name>
<dbReference type="RefSeq" id="WP_013703893.1">
    <property type="nucleotide sequence ID" value="NC_015387.1"/>
</dbReference>
<dbReference type="InterPro" id="IPR036196">
    <property type="entry name" value="Ptyr_pPase_sf"/>
</dbReference>
<dbReference type="OrthoDB" id="9784339at2"/>